<dbReference type="EMBL" id="FNVA01000001">
    <property type="protein sequence ID" value="SEF61059.1"/>
    <property type="molecule type" value="Genomic_DNA"/>
</dbReference>
<accession>A0A1H5TE36</accession>
<dbReference type="PANTHER" id="PTHR43085">
    <property type="entry name" value="HEXOKINASE FAMILY MEMBER"/>
    <property type="match status" value="1"/>
</dbReference>
<dbReference type="PANTHER" id="PTHR43085:SF49">
    <property type="entry name" value="5-DEHYDRO-2-DEOXYGLUCONOKINASE"/>
    <property type="match status" value="1"/>
</dbReference>
<keyword evidence="4 7" id="KW-0418">Kinase</keyword>
<evidence type="ECO:0000259" key="6">
    <source>
        <dbReference type="Pfam" id="PF00294"/>
    </source>
</evidence>
<evidence type="ECO:0000256" key="5">
    <source>
        <dbReference type="ARBA" id="ARBA00022840"/>
    </source>
</evidence>
<dbReference type="SUPFAM" id="SSF53613">
    <property type="entry name" value="Ribokinase-like"/>
    <property type="match status" value="1"/>
</dbReference>
<dbReference type="RefSeq" id="WP_103931488.1">
    <property type="nucleotide sequence ID" value="NZ_FNVA01000001.1"/>
</dbReference>
<comment type="similarity">
    <text evidence="1">Belongs to the carbohydrate kinase PfkB family.</text>
</comment>
<evidence type="ECO:0000313" key="7">
    <source>
        <dbReference type="EMBL" id="SEF61059.1"/>
    </source>
</evidence>
<dbReference type="Gene3D" id="3.40.1190.20">
    <property type="match status" value="1"/>
</dbReference>
<reference evidence="7 8" key="1">
    <citation type="submission" date="2016-10" db="EMBL/GenBank/DDBJ databases">
        <authorList>
            <person name="de Groot N.N."/>
        </authorList>
    </citation>
    <scope>NUCLEOTIDE SEQUENCE [LARGE SCALE GENOMIC DNA]</scope>
    <source>
        <strain evidence="7 8">DSM 22489</strain>
    </source>
</reference>
<dbReference type="Pfam" id="PF00294">
    <property type="entry name" value="PfkB"/>
    <property type="match status" value="1"/>
</dbReference>
<dbReference type="InterPro" id="IPR011611">
    <property type="entry name" value="PfkB_dom"/>
</dbReference>
<dbReference type="InterPro" id="IPR050306">
    <property type="entry name" value="PfkB_Carbo_kinase"/>
</dbReference>
<dbReference type="CDD" id="cd01166">
    <property type="entry name" value="KdgK"/>
    <property type="match status" value="1"/>
</dbReference>
<proteinExistence type="inferred from homology"/>
<gene>
    <name evidence="7" type="ORF">SAMN05421819_0575</name>
</gene>
<dbReference type="NCBIfam" id="TIGR04382">
    <property type="entry name" value="myo_inos_iolC_N"/>
    <property type="match status" value="1"/>
</dbReference>
<evidence type="ECO:0000256" key="2">
    <source>
        <dbReference type="ARBA" id="ARBA00022679"/>
    </source>
</evidence>
<evidence type="ECO:0000256" key="4">
    <source>
        <dbReference type="ARBA" id="ARBA00022777"/>
    </source>
</evidence>
<dbReference type="GO" id="GO:0005524">
    <property type="term" value="F:ATP binding"/>
    <property type="evidence" value="ECO:0007669"/>
    <property type="project" value="UniProtKB-KW"/>
</dbReference>
<keyword evidence="3" id="KW-0547">Nucleotide-binding</keyword>
<protein>
    <submittedName>
        <fullName evidence="7">5-dehydro-2-deoxygluconokinase</fullName>
    </submittedName>
</protein>
<dbReference type="Gene3D" id="2.20.150.10">
    <property type="entry name" value="putative 5-dehydro-2- deoxygluconokinase"/>
    <property type="match status" value="1"/>
</dbReference>
<evidence type="ECO:0000256" key="1">
    <source>
        <dbReference type="ARBA" id="ARBA00010688"/>
    </source>
</evidence>
<dbReference type="OrthoDB" id="9813569at2"/>
<evidence type="ECO:0000256" key="3">
    <source>
        <dbReference type="ARBA" id="ARBA00022741"/>
    </source>
</evidence>
<name>A0A1H5TE36_9BACT</name>
<keyword evidence="5" id="KW-0067">ATP-binding</keyword>
<dbReference type="Proteomes" id="UP000236728">
    <property type="component" value="Unassembled WGS sequence"/>
</dbReference>
<dbReference type="InterPro" id="IPR030830">
    <property type="entry name" value="Myo_inos_IolC"/>
</dbReference>
<organism evidence="7 8">
    <name type="scientific">Bryocella elongata</name>
    <dbReference type="NCBI Taxonomy" id="863522"/>
    <lineage>
        <taxon>Bacteria</taxon>
        <taxon>Pseudomonadati</taxon>
        <taxon>Acidobacteriota</taxon>
        <taxon>Terriglobia</taxon>
        <taxon>Terriglobales</taxon>
        <taxon>Acidobacteriaceae</taxon>
        <taxon>Bryocella</taxon>
    </lineage>
</organism>
<dbReference type="InterPro" id="IPR029056">
    <property type="entry name" value="Ribokinase-like"/>
</dbReference>
<evidence type="ECO:0000313" key="8">
    <source>
        <dbReference type="Proteomes" id="UP000236728"/>
    </source>
</evidence>
<feature type="domain" description="Carbohydrate kinase PfkB" evidence="6">
    <location>
        <begin position="3"/>
        <end position="299"/>
    </location>
</feature>
<dbReference type="InterPro" id="IPR023314">
    <property type="entry name" value="Myo_inos_IolC-like_sf"/>
</dbReference>
<sequence>MDVVILGRIGYDLYSDQFNVPLPQVRTFSRYLGGSSANMAVGLSRLGAKVGMISCLGNDALSGFLKDFLLAEGVDISHVQTAPGYLPSLCLTEVTPPDSFPQVFYRHDAVDTRLDATDDDLRFAGSGKMFVFNGTALCASPSRESAYRAMEAAKAAGVTVVLDVDFRSMSWRSPAEAGLAIRLALPYVDVLIGNQGELKLSAGVDDLDQAIAKIQKIGVPVLVSKLGDEGTRILTKDGATYLPPYRVQVATTIGAGDGFASGFLYAYTNGKSLTDCLHYGNAAAAIVVSRVPCSEAMPTLAEVETMIREQKAIPVPA</sequence>
<dbReference type="AlphaFoldDB" id="A0A1H5TE36"/>
<keyword evidence="8" id="KW-1185">Reference proteome</keyword>
<keyword evidence="2" id="KW-0808">Transferase</keyword>
<dbReference type="GO" id="GO:0016301">
    <property type="term" value="F:kinase activity"/>
    <property type="evidence" value="ECO:0007669"/>
    <property type="project" value="UniProtKB-KW"/>
</dbReference>